<keyword evidence="2" id="KW-0460">Magnesium</keyword>
<feature type="binding site" evidence="2">
    <location>
        <position position="54"/>
    </location>
    <ligand>
        <name>substrate</name>
    </ligand>
</feature>
<feature type="binding site" evidence="2">
    <location>
        <position position="30"/>
    </location>
    <ligand>
        <name>Mg(2+)</name>
        <dbReference type="ChEBI" id="CHEBI:18420"/>
        <label>3</label>
    </ligand>
</feature>
<dbReference type="InterPro" id="IPR010918">
    <property type="entry name" value="PurM-like_C_dom"/>
</dbReference>
<dbReference type="EC" id="2.7.4.16" evidence="2"/>
<dbReference type="Pfam" id="PF02769">
    <property type="entry name" value="AIRS_C"/>
    <property type="match status" value="1"/>
</dbReference>
<accession>A0ABP9F432</accession>
<feature type="binding site" evidence="2">
    <location>
        <position position="122"/>
    </location>
    <ligand>
        <name>Mg(2+)</name>
        <dbReference type="ChEBI" id="CHEBI:18420"/>
        <label>1</label>
    </ligand>
</feature>
<feature type="binding site" evidence="2">
    <location>
        <position position="47"/>
    </location>
    <ligand>
        <name>Mg(2+)</name>
        <dbReference type="ChEBI" id="CHEBI:18420"/>
        <label>2</label>
    </ligand>
</feature>
<organism evidence="5 6">
    <name type="scientific">Ferrimonas pelagia</name>
    <dbReference type="NCBI Taxonomy" id="1177826"/>
    <lineage>
        <taxon>Bacteria</taxon>
        <taxon>Pseudomonadati</taxon>
        <taxon>Pseudomonadota</taxon>
        <taxon>Gammaproteobacteria</taxon>
        <taxon>Alteromonadales</taxon>
        <taxon>Ferrimonadaceae</taxon>
        <taxon>Ferrimonas</taxon>
    </lineage>
</organism>
<feature type="binding site" evidence="2">
    <location>
        <position position="317"/>
    </location>
    <ligand>
        <name>substrate</name>
    </ligand>
</feature>
<dbReference type="InterPro" id="IPR036676">
    <property type="entry name" value="PurM-like_C_sf"/>
</dbReference>
<keyword evidence="2" id="KW-0547">Nucleotide-binding</keyword>
<dbReference type="SUPFAM" id="SSF56042">
    <property type="entry name" value="PurM C-terminal domain-like"/>
    <property type="match status" value="1"/>
</dbReference>
<evidence type="ECO:0000259" key="3">
    <source>
        <dbReference type="Pfam" id="PF00586"/>
    </source>
</evidence>
<dbReference type="InterPro" id="IPR006283">
    <property type="entry name" value="ThiL-like"/>
</dbReference>
<evidence type="ECO:0000259" key="4">
    <source>
        <dbReference type="Pfam" id="PF02769"/>
    </source>
</evidence>
<evidence type="ECO:0000313" key="6">
    <source>
        <dbReference type="Proteomes" id="UP001499988"/>
    </source>
</evidence>
<feature type="binding site" evidence="2">
    <location>
        <position position="214"/>
    </location>
    <ligand>
        <name>Mg(2+)</name>
        <dbReference type="ChEBI" id="CHEBI:18420"/>
        <label>5</label>
    </ligand>
</feature>
<dbReference type="Pfam" id="PF00586">
    <property type="entry name" value="AIRS"/>
    <property type="match status" value="1"/>
</dbReference>
<feature type="domain" description="PurM-like N-terminal" evidence="3">
    <location>
        <begin position="28"/>
        <end position="138"/>
    </location>
</feature>
<evidence type="ECO:0000256" key="1">
    <source>
        <dbReference type="ARBA" id="ARBA00022977"/>
    </source>
</evidence>
<gene>
    <name evidence="2 5" type="primary">thiL</name>
    <name evidence="5" type="ORF">GCM10023333_26960</name>
</gene>
<dbReference type="PIRSF" id="PIRSF005303">
    <property type="entry name" value="Thiam_monoph_kin"/>
    <property type="match status" value="1"/>
</dbReference>
<sequence length="324" mass="34520">MKGTDEFSLIKRHFTRPNQRKDVIFGVGDDGAVLRVPEGSQLVVSTDTLVSGTHFLADIDPADLAYKAVAVNLSDLAAMGAEPAWMTLALTLPQVNEPWLEAFSASLFEICQYYGLALIGGDTTRGPLSLTLTIHGHVPAGKALYRSGARVGDWLFVTGKLGDSGAGLQCLLGQLTLPSELHRALQQAHLRPRPRVLAGRMLRGIATSAMDLSDGLASDLQHILTASQVGAVIELNDLPLSEHLLSAMPREQAQAMALTGGEDYELLFTVPEAQKGALATALAEAGADYCCIGQITNGEGIQYRQDGQPVSLSLSGYNHFKDVS</sequence>
<feature type="domain" description="PurM-like C-terminal" evidence="4">
    <location>
        <begin position="150"/>
        <end position="301"/>
    </location>
</feature>
<comment type="miscellaneous">
    <text evidence="2">Reaction mechanism of ThiL seems to utilize a direct, inline transfer of the gamma-phosphate of ATP to TMP rather than a phosphorylated enzyme intermediate.</text>
</comment>
<dbReference type="HAMAP" id="MF_02128">
    <property type="entry name" value="TMP_kinase"/>
    <property type="match status" value="1"/>
</dbReference>
<dbReference type="InterPro" id="IPR036921">
    <property type="entry name" value="PurM-like_N_sf"/>
</dbReference>
<comment type="function">
    <text evidence="2">Catalyzes the ATP-dependent phosphorylation of thiamine-monophosphate (TMP) to form thiamine-pyrophosphate (TPP), the active form of vitamin B1.</text>
</comment>
<feature type="binding site" evidence="2">
    <location>
        <position position="262"/>
    </location>
    <ligand>
        <name>substrate</name>
    </ligand>
</feature>
<dbReference type="SUPFAM" id="SSF55326">
    <property type="entry name" value="PurM N-terminal domain-like"/>
    <property type="match status" value="1"/>
</dbReference>
<comment type="caution">
    <text evidence="5">The sequence shown here is derived from an EMBL/GenBank/DDBJ whole genome shotgun (WGS) entry which is preliminary data.</text>
</comment>
<dbReference type="InterPro" id="IPR016188">
    <property type="entry name" value="PurM-like_N"/>
</dbReference>
<name>A0ABP9F432_9GAMM</name>
<keyword evidence="1 2" id="KW-0784">Thiamine biosynthesis</keyword>
<comment type="pathway">
    <text evidence="2">Cofactor biosynthesis; thiamine diphosphate biosynthesis; thiamine diphosphate from thiamine phosphate: step 1/1.</text>
</comment>
<dbReference type="PANTHER" id="PTHR30270:SF0">
    <property type="entry name" value="THIAMINE-MONOPHOSPHATE KINASE"/>
    <property type="match status" value="1"/>
</dbReference>
<dbReference type="NCBIfam" id="NF004350">
    <property type="entry name" value="PRK05731.1-1"/>
    <property type="match status" value="1"/>
</dbReference>
<comment type="caution">
    <text evidence="2">Lacks conserved residue(s) required for the propagation of feature annotation.</text>
</comment>
<keyword evidence="2" id="KW-0067">ATP-binding</keyword>
<feature type="binding site" evidence="2">
    <location>
        <position position="47"/>
    </location>
    <ligand>
        <name>Mg(2+)</name>
        <dbReference type="ChEBI" id="CHEBI:18420"/>
        <label>1</label>
    </ligand>
</feature>
<feature type="binding site" evidence="2">
    <location>
        <position position="75"/>
    </location>
    <ligand>
        <name>Mg(2+)</name>
        <dbReference type="ChEBI" id="CHEBI:18420"/>
        <label>4</label>
    </ligand>
</feature>
<evidence type="ECO:0000256" key="2">
    <source>
        <dbReference type="HAMAP-Rule" id="MF_02128"/>
    </source>
</evidence>
<protein>
    <recommendedName>
        <fullName evidence="2">Thiamine-monophosphate kinase</fullName>
        <shortName evidence="2">TMP kinase</shortName>
        <shortName evidence="2">Thiamine-phosphate kinase</shortName>
        <ecNumber evidence="2">2.7.4.16</ecNumber>
    </recommendedName>
</protein>
<dbReference type="NCBIfam" id="TIGR01379">
    <property type="entry name" value="thiL"/>
    <property type="match status" value="1"/>
</dbReference>
<dbReference type="Proteomes" id="UP001499988">
    <property type="component" value="Unassembled WGS sequence"/>
</dbReference>
<comment type="similarity">
    <text evidence="2">Belongs to the thiamine-monophosphate kinase family.</text>
</comment>
<feature type="binding site" evidence="2">
    <location>
        <position position="75"/>
    </location>
    <ligand>
        <name>Mg(2+)</name>
        <dbReference type="ChEBI" id="CHEBI:18420"/>
        <label>2</label>
    </ligand>
</feature>
<keyword evidence="6" id="KW-1185">Reference proteome</keyword>
<dbReference type="Gene3D" id="3.30.1330.10">
    <property type="entry name" value="PurM-like, N-terminal domain"/>
    <property type="match status" value="1"/>
</dbReference>
<feature type="binding site" evidence="2">
    <location>
        <position position="211"/>
    </location>
    <ligand>
        <name>Mg(2+)</name>
        <dbReference type="ChEBI" id="CHEBI:18420"/>
        <label>3</label>
    </ligand>
</feature>
<feature type="binding site" evidence="2">
    <location>
        <position position="146"/>
    </location>
    <ligand>
        <name>ATP</name>
        <dbReference type="ChEBI" id="CHEBI:30616"/>
    </ligand>
</feature>
<feature type="binding site" evidence="2">
    <location>
        <position position="30"/>
    </location>
    <ligand>
        <name>Mg(2+)</name>
        <dbReference type="ChEBI" id="CHEBI:18420"/>
        <label>4</label>
    </ligand>
</feature>
<keyword evidence="2" id="KW-0808">Transferase</keyword>
<dbReference type="GO" id="GO:0016301">
    <property type="term" value="F:kinase activity"/>
    <property type="evidence" value="ECO:0007669"/>
    <property type="project" value="UniProtKB-KW"/>
</dbReference>
<keyword evidence="2" id="KW-0479">Metal-binding</keyword>
<dbReference type="RefSeq" id="WP_345335937.1">
    <property type="nucleotide sequence ID" value="NZ_BAABJZ010000088.1"/>
</dbReference>
<comment type="catalytic activity">
    <reaction evidence="2">
        <text>thiamine phosphate + ATP = thiamine diphosphate + ADP</text>
        <dbReference type="Rhea" id="RHEA:15913"/>
        <dbReference type="ChEBI" id="CHEBI:30616"/>
        <dbReference type="ChEBI" id="CHEBI:37575"/>
        <dbReference type="ChEBI" id="CHEBI:58937"/>
        <dbReference type="ChEBI" id="CHEBI:456216"/>
        <dbReference type="EC" id="2.7.4.16"/>
    </reaction>
</comment>
<feature type="binding site" evidence="2">
    <location>
        <position position="46"/>
    </location>
    <ligand>
        <name>Mg(2+)</name>
        <dbReference type="ChEBI" id="CHEBI:18420"/>
        <label>1</label>
    </ligand>
</feature>
<feature type="binding site" evidence="2">
    <location>
        <position position="45"/>
    </location>
    <ligand>
        <name>Mg(2+)</name>
        <dbReference type="ChEBI" id="CHEBI:18420"/>
        <label>4</label>
    </ligand>
</feature>
<feature type="binding site" evidence="2">
    <location>
        <begin position="121"/>
        <end position="122"/>
    </location>
    <ligand>
        <name>ATP</name>
        <dbReference type="ChEBI" id="CHEBI:30616"/>
    </ligand>
</feature>
<dbReference type="PANTHER" id="PTHR30270">
    <property type="entry name" value="THIAMINE-MONOPHOSPHATE KINASE"/>
    <property type="match status" value="1"/>
</dbReference>
<dbReference type="Gene3D" id="3.90.650.10">
    <property type="entry name" value="PurM-like C-terminal domain"/>
    <property type="match status" value="1"/>
</dbReference>
<dbReference type="CDD" id="cd02194">
    <property type="entry name" value="ThiL"/>
    <property type="match status" value="1"/>
</dbReference>
<dbReference type="EMBL" id="BAABJZ010000088">
    <property type="protein sequence ID" value="GAA4892277.1"/>
    <property type="molecule type" value="Genomic_DNA"/>
</dbReference>
<evidence type="ECO:0000313" key="5">
    <source>
        <dbReference type="EMBL" id="GAA4892277.1"/>
    </source>
</evidence>
<keyword evidence="2 5" id="KW-0418">Kinase</keyword>
<reference evidence="6" key="1">
    <citation type="journal article" date="2019" name="Int. J. Syst. Evol. Microbiol.">
        <title>The Global Catalogue of Microorganisms (GCM) 10K type strain sequencing project: providing services to taxonomists for standard genome sequencing and annotation.</title>
        <authorList>
            <consortium name="The Broad Institute Genomics Platform"/>
            <consortium name="The Broad Institute Genome Sequencing Center for Infectious Disease"/>
            <person name="Wu L."/>
            <person name="Ma J."/>
        </authorList>
    </citation>
    <scope>NUCLEOTIDE SEQUENCE [LARGE SCALE GENOMIC DNA]</scope>
    <source>
        <strain evidence="6">JCM 18401</strain>
    </source>
</reference>
<feature type="binding site" evidence="2">
    <location>
        <position position="213"/>
    </location>
    <ligand>
        <name>ATP</name>
        <dbReference type="ChEBI" id="CHEBI:30616"/>
    </ligand>
</feature>
<proteinExistence type="inferred from homology"/>
<feature type="binding site" evidence="2">
    <location>
        <position position="75"/>
    </location>
    <ligand>
        <name>Mg(2+)</name>
        <dbReference type="ChEBI" id="CHEBI:18420"/>
        <label>3</label>
    </ligand>
</feature>